<dbReference type="EMBL" id="QREG01000003">
    <property type="protein sequence ID" value="REE01527.1"/>
    <property type="molecule type" value="Genomic_DNA"/>
</dbReference>
<dbReference type="RefSeq" id="WP_221409449.1">
    <property type="nucleotide sequence ID" value="NZ_QREG01000003.1"/>
</dbReference>
<keyword evidence="2" id="KW-0812">Transmembrane</keyword>
<protein>
    <submittedName>
        <fullName evidence="4">D-alanyl-D-alanine carboxypeptidase-like protein</fullName>
    </submittedName>
</protein>
<evidence type="ECO:0000259" key="3">
    <source>
        <dbReference type="Pfam" id="PF13539"/>
    </source>
</evidence>
<feature type="transmembrane region" description="Helical" evidence="2">
    <location>
        <begin position="55"/>
        <end position="75"/>
    </location>
</feature>
<evidence type="ECO:0000256" key="2">
    <source>
        <dbReference type="SAM" id="Phobius"/>
    </source>
</evidence>
<feature type="domain" description="Peptidase M15C" evidence="3">
    <location>
        <begin position="235"/>
        <end position="303"/>
    </location>
</feature>
<sequence length="333" mass="38585">MERQLIDIVLILLPLSFISERMANIFKLLLPSRLFGNLRHKEESYQYEKRRELKVMLVSLLAGQLVAFGTGANLFEIFDGGTFGWRGFSWNAVWGCFFTGFFLSWGSKFWHDLLDILLEVKNTKKALNQTRQAEVKLKQTEIAREIEKGGLEHMMPEPATDTTPAKARPKEDPHTLKRLQKLHPDLREEALKIYQDVLDRHISIRVTDTLRTFEEQEALYAKGRTQPGRIVTHARAGESYHNYGLGVDFCLLLNGSRQVSWDRTLDLDGDQLHDWDEVVAVFKHYGWEWGGDWTRFKDYPHFQKTFGHSTAALRKLHDAGKLTDDHYVILPQS</sequence>
<keyword evidence="5" id="KW-1185">Reference proteome</keyword>
<keyword evidence="2" id="KW-0472">Membrane</keyword>
<dbReference type="AlphaFoldDB" id="A0A3D9L5Q8"/>
<dbReference type="SUPFAM" id="SSF55166">
    <property type="entry name" value="Hedgehog/DD-peptidase"/>
    <property type="match status" value="1"/>
</dbReference>
<gene>
    <name evidence="4" type="ORF">C7460_10343</name>
</gene>
<evidence type="ECO:0000256" key="1">
    <source>
        <dbReference type="SAM" id="MobiDB-lite"/>
    </source>
</evidence>
<accession>A0A3D9L5Q8</accession>
<keyword evidence="4" id="KW-0645">Protease</keyword>
<feature type="region of interest" description="Disordered" evidence="1">
    <location>
        <begin position="153"/>
        <end position="173"/>
    </location>
</feature>
<keyword evidence="4" id="KW-0378">Hydrolase</keyword>
<dbReference type="CDD" id="cd14845">
    <property type="entry name" value="L-Ala-D-Glu_peptidase_like"/>
    <property type="match status" value="1"/>
</dbReference>
<reference evidence="4 5" key="1">
    <citation type="submission" date="2018-07" db="EMBL/GenBank/DDBJ databases">
        <title>Genomic Encyclopedia of Type Strains, Phase IV (KMG-IV): sequencing the most valuable type-strain genomes for metagenomic binning, comparative biology and taxonomic classification.</title>
        <authorList>
            <person name="Goeker M."/>
        </authorList>
    </citation>
    <scope>NUCLEOTIDE SEQUENCE [LARGE SCALE GENOMIC DNA]</scope>
    <source>
        <strain evidence="4 5">DSM 4134</strain>
    </source>
</reference>
<dbReference type="Proteomes" id="UP000256779">
    <property type="component" value="Unassembled WGS sequence"/>
</dbReference>
<dbReference type="Pfam" id="PF13539">
    <property type="entry name" value="Peptidase_M15_4"/>
    <property type="match status" value="1"/>
</dbReference>
<dbReference type="Gene3D" id="3.30.1380.10">
    <property type="match status" value="1"/>
</dbReference>
<dbReference type="InterPro" id="IPR009045">
    <property type="entry name" value="Zn_M74/Hedgehog-like"/>
</dbReference>
<dbReference type="InterPro" id="IPR039561">
    <property type="entry name" value="Peptidase_M15C"/>
</dbReference>
<organism evidence="4 5">
    <name type="scientific">Marinoscillum furvescens DSM 4134</name>
    <dbReference type="NCBI Taxonomy" id="1122208"/>
    <lineage>
        <taxon>Bacteria</taxon>
        <taxon>Pseudomonadati</taxon>
        <taxon>Bacteroidota</taxon>
        <taxon>Cytophagia</taxon>
        <taxon>Cytophagales</taxon>
        <taxon>Reichenbachiellaceae</taxon>
        <taxon>Marinoscillum</taxon>
    </lineage>
</organism>
<keyword evidence="2" id="KW-1133">Transmembrane helix</keyword>
<feature type="transmembrane region" description="Helical" evidence="2">
    <location>
        <begin position="87"/>
        <end position="105"/>
    </location>
</feature>
<evidence type="ECO:0000313" key="4">
    <source>
        <dbReference type="EMBL" id="REE01527.1"/>
    </source>
</evidence>
<name>A0A3D9L5Q8_MARFU</name>
<evidence type="ECO:0000313" key="5">
    <source>
        <dbReference type="Proteomes" id="UP000256779"/>
    </source>
</evidence>
<proteinExistence type="predicted"/>
<dbReference type="GO" id="GO:0004180">
    <property type="term" value="F:carboxypeptidase activity"/>
    <property type="evidence" value="ECO:0007669"/>
    <property type="project" value="UniProtKB-KW"/>
</dbReference>
<comment type="caution">
    <text evidence="4">The sequence shown here is derived from an EMBL/GenBank/DDBJ whole genome shotgun (WGS) entry which is preliminary data.</text>
</comment>
<keyword evidence="4" id="KW-0121">Carboxypeptidase</keyword>